<keyword evidence="4" id="KW-0732">Signal</keyword>
<feature type="chain" id="PRO_5044525274" description="Dirigent protein" evidence="4">
    <location>
        <begin position="19"/>
        <end position="188"/>
    </location>
</feature>
<comment type="subcellular location">
    <subcellularLocation>
        <location evidence="4">Secreted</location>
        <location evidence="4">Extracellular space</location>
        <location evidence="4">Apoplast</location>
    </subcellularLocation>
</comment>
<sequence length="188" mass="20243">MASLLLLLLPLFSVLILATTITESEAFSRAVKAPYPVHKPEKLTHLHFYFHDIISGNKPTAVAVARGPTTNSSATSFGLVGVADDPLTVGPEITSGEVGRAQGVYASADQKNTGLLMVFNLVFTKGEFSGSTLAMYGRNQVLSKVREMPIIGGTGTFRFGRGYAQAKSFSYNMTSGDAVVEYDVYVWH</sequence>
<proteinExistence type="inferred from homology"/>
<comment type="caution">
    <text evidence="5">The sequence shown here is derived from an EMBL/GenBank/DDBJ whole genome shotgun (WGS) entry which is preliminary data.</text>
</comment>
<dbReference type="EMBL" id="JBANAX010000783">
    <property type="protein sequence ID" value="KAL1193446.1"/>
    <property type="molecule type" value="Genomic_DNA"/>
</dbReference>
<keyword evidence="4" id="KW-0052">Apoplast</keyword>
<comment type="similarity">
    <text evidence="1 4">Belongs to the plant dirigent protein family.</text>
</comment>
<comment type="function">
    <text evidence="4">Dirigent proteins impart stereoselectivity on the phenoxy radical-coupling reaction, yielding optically active lignans from two molecules of coniferyl alcohol in the biosynthesis of lignans, flavonolignans, and alkaloids and thus plays a central role in plant secondary metabolism.</text>
</comment>
<name>A0ABD0ZHD1_CARAN</name>
<evidence type="ECO:0000256" key="3">
    <source>
        <dbReference type="ARBA" id="ARBA00022525"/>
    </source>
</evidence>
<dbReference type="GO" id="GO:0009699">
    <property type="term" value="P:phenylpropanoid biosynthetic process"/>
    <property type="evidence" value="ECO:0007669"/>
    <property type="project" value="UniProtKB-ARBA"/>
</dbReference>
<evidence type="ECO:0000313" key="5">
    <source>
        <dbReference type="EMBL" id="KAL1193446.1"/>
    </source>
</evidence>
<dbReference type="InterPro" id="IPR004265">
    <property type="entry name" value="Dirigent"/>
</dbReference>
<comment type="subunit">
    <text evidence="2 4">Homodimer.</text>
</comment>
<dbReference type="AlphaFoldDB" id="A0ABD0ZHD1"/>
<evidence type="ECO:0000256" key="2">
    <source>
        <dbReference type="ARBA" id="ARBA00011738"/>
    </source>
</evidence>
<protein>
    <recommendedName>
        <fullName evidence="4">Dirigent protein</fullName>
    </recommendedName>
</protein>
<dbReference type="Proteomes" id="UP001558713">
    <property type="component" value="Unassembled WGS sequence"/>
</dbReference>
<evidence type="ECO:0000313" key="6">
    <source>
        <dbReference type="Proteomes" id="UP001558713"/>
    </source>
</evidence>
<dbReference type="PANTHER" id="PTHR21495">
    <property type="entry name" value="NUCLEOPORIN-RELATED"/>
    <property type="match status" value="1"/>
</dbReference>
<evidence type="ECO:0000256" key="4">
    <source>
        <dbReference type="RuleBase" id="RU363099"/>
    </source>
</evidence>
<keyword evidence="3 4" id="KW-0964">Secreted</keyword>
<accession>A0ABD0ZHD1</accession>
<dbReference type="Gene3D" id="2.40.480.10">
    <property type="entry name" value="Allene oxide cyclase-like"/>
    <property type="match status" value="1"/>
</dbReference>
<keyword evidence="6" id="KW-1185">Reference proteome</keyword>
<feature type="signal peptide" evidence="4">
    <location>
        <begin position="1"/>
        <end position="18"/>
    </location>
</feature>
<gene>
    <name evidence="5" type="ORF">V5N11_019179</name>
</gene>
<dbReference type="GO" id="GO:0048046">
    <property type="term" value="C:apoplast"/>
    <property type="evidence" value="ECO:0007669"/>
    <property type="project" value="UniProtKB-SubCell"/>
</dbReference>
<dbReference type="InterPro" id="IPR044859">
    <property type="entry name" value="Allene_oxi_cyc_Dirigent"/>
</dbReference>
<organism evidence="5 6">
    <name type="scientific">Cardamine amara subsp. amara</name>
    <dbReference type="NCBI Taxonomy" id="228776"/>
    <lineage>
        <taxon>Eukaryota</taxon>
        <taxon>Viridiplantae</taxon>
        <taxon>Streptophyta</taxon>
        <taxon>Embryophyta</taxon>
        <taxon>Tracheophyta</taxon>
        <taxon>Spermatophyta</taxon>
        <taxon>Magnoliopsida</taxon>
        <taxon>eudicotyledons</taxon>
        <taxon>Gunneridae</taxon>
        <taxon>Pentapetalae</taxon>
        <taxon>rosids</taxon>
        <taxon>malvids</taxon>
        <taxon>Brassicales</taxon>
        <taxon>Brassicaceae</taxon>
        <taxon>Cardamineae</taxon>
        <taxon>Cardamine</taxon>
    </lineage>
</organism>
<reference evidence="5 6" key="1">
    <citation type="submission" date="2024-04" db="EMBL/GenBank/DDBJ databases">
        <title>Genome assembly C_amara_ONT_v2.</title>
        <authorList>
            <person name="Yant L."/>
            <person name="Moore C."/>
            <person name="Slenker M."/>
        </authorList>
    </citation>
    <scope>NUCLEOTIDE SEQUENCE [LARGE SCALE GENOMIC DNA]</scope>
    <source>
        <tissue evidence="5">Leaf</tissue>
    </source>
</reference>
<evidence type="ECO:0000256" key="1">
    <source>
        <dbReference type="ARBA" id="ARBA00010746"/>
    </source>
</evidence>
<dbReference type="Pfam" id="PF03018">
    <property type="entry name" value="Dirigent"/>
    <property type="match status" value="1"/>
</dbReference>